<keyword evidence="7 9" id="KW-1133">Transmembrane helix</keyword>
<dbReference type="InterPro" id="IPR027463">
    <property type="entry name" value="AcrB_DN_DC_subdom"/>
</dbReference>
<feature type="transmembrane region" description="Helical" evidence="9">
    <location>
        <begin position="368"/>
        <end position="388"/>
    </location>
</feature>
<dbReference type="PRINTS" id="PR00702">
    <property type="entry name" value="ACRIFLAVINRP"/>
</dbReference>
<evidence type="ECO:0000256" key="1">
    <source>
        <dbReference type="ARBA" id="ARBA00004429"/>
    </source>
</evidence>
<keyword evidence="5 9" id="KW-0997">Cell inner membrane</keyword>
<keyword evidence="6 9" id="KW-0812">Transmembrane</keyword>
<feature type="transmembrane region" description="Helical" evidence="9">
    <location>
        <begin position="872"/>
        <end position="891"/>
    </location>
</feature>
<feature type="transmembrane region" description="Helical" evidence="9">
    <location>
        <begin position="467"/>
        <end position="489"/>
    </location>
</feature>
<comment type="similarity">
    <text evidence="2 9">Belongs to the resistance-nodulation-cell division (RND) (TC 2.A.6) family.</text>
</comment>
<sequence length="1048" mass="111927">MISKFFIERPVLANVIAILMIVIGGVALFQLPVAQYPDVVPPTVSVTTRYPGASARTVIETVALPIEQQVNGVEGMIYMQSYAASDGSYNLTVTFKIGTDLNFAQVLVQNRVASAEAQLPSAVQAQGVVVQKKSTSMLQIATLTSSDPKHDSLFLSNYATITLKDELSRVPGVGGVTVFGAGNYAMRIWLDPNKMKARGLNVSDVVGALQSQNSQVTAGQIGAPPGPDTVPFQYTLNVFGRLTEVSEFANVIVKTGPTGEITRVRDIGTVELGAQTYGVVFKVDNKASAGLGISLTPGANALTVAADVKKRLAELAGSFPKGMQYDVPFDVTIFVNTSIHEVYKTLIEAAILVLIVILIFLQDWRAMLVPATTVPVTIIGAFAAMAAMGFTVNFATLFAIVLAIGIVVDDAIIVVEGAAHNIDHGMNGHDAAIEAMRLLLGPIIGITLVLLSVFLPAAFLPGLTGQMYAQFALVIAATALISAINAVTLKPTQCALWLRPTVPPEQRNFFYRGFNKVYDKCEAGYARLMTRLVAHAGKVTVLALIAIGVTLYGFSRIPTGFIPVEDQGYMLATVQLPDGASLPRTQAVMEKLDAIARKNPGVDKVVTIAGISALDNSSVLSSAGVAYIILKDWGVRGKALSLLPMYQSLSREVAAIEEATVRVLPPPPIQGIGNAAGTTAQIELRDNSTDYVKLQSIVDTMMGNAASQSNIQAVISSFRANVPQYLVDVDRVKAQAVGVSVDQVFSALGGYLGSAYVNQFTQFGRTFQVVAQADAQFRLRTQDLDNISVRNNQGSMIPLSTLIEIKPVTGPSLVSLYNLYPSATVITLPARGHSTGETMSLMEQVAKQSFPPNTVMEWTGLSYQEKLVGNQMYFVFAMALLLVYLVLAGQYESWYQPAAVILAVPISLIGPVLTLLFLGIENNLYTQIGIVLLIALSAKNAILIVEFGRELREGGKGLLESAVEAARARFRPILMTSFAFILGVLPLVLATGAGANARASIGITVFTGMLASTCLAVLFVPSFFVVIRAFEEWMKARGKGEPKAVPAE</sequence>
<organism evidence="10 11">
    <name type="scientific">Undibacter mobilis</name>
    <dbReference type="NCBI Taxonomy" id="2292256"/>
    <lineage>
        <taxon>Bacteria</taxon>
        <taxon>Pseudomonadati</taxon>
        <taxon>Pseudomonadota</taxon>
        <taxon>Alphaproteobacteria</taxon>
        <taxon>Hyphomicrobiales</taxon>
        <taxon>Nitrobacteraceae</taxon>
        <taxon>Undibacter</taxon>
    </lineage>
</organism>
<dbReference type="Proteomes" id="UP000263993">
    <property type="component" value="Unassembled WGS sequence"/>
</dbReference>
<evidence type="ECO:0000256" key="7">
    <source>
        <dbReference type="ARBA" id="ARBA00022989"/>
    </source>
</evidence>
<dbReference type="InterPro" id="IPR001036">
    <property type="entry name" value="Acrflvin-R"/>
</dbReference>
<dbReference type="AlphaFoldDB" id="A0A371BB08"/>
<dbReference type="SUPFAM" id="SSF82693">
    <property type="entry name" value="Multidrug efflux transporter AcrB pore domain, PN1, PN2, PC1 and PC2 subdomains"/>
    <property type="match status" value="4"/>
</dbReference>
<feature type="transmembrane region" description="Helical" evidence="9">
    <location>
        <begin position="532"/>
        <end position="554"/>
    </location>
</feature>
<evidence type="ECO:0000256" key="4">
    <source>
        <dbReference type="ARBA" id="ARBA00022475"/>
    </source>
</evidence>
<feature type="transmembrane region" description="Helical" evidence="9">
    <location>
        <begin position="1001"/>
        <end position="1027"/>
    </location>
</feature>
<name>A0A371BB08_9BRAD</name>
<proteinExistence type="inferred from homology"/>
<evidence type="ECO:0000313" key="10">
    <source>
        <dbReference type="EMBL" id="RDV04786.1"/>
    </source>
</evidence>
<dbReference type="Pfam" id="PF00873">
    <property type="entry name" value="ACR_tran"/>
    <property type="match status" value="1"/>
</dbReference>
<comment type="caution">
    <text evidence="10">The sequence shown here is derived from an EMBL/GenBank/DDBJ whole genome shotgun (WGS) entry which is preliminary data.</text>
</comment>
<dbReference type="Gene3D" id="3.30.70.1320">
    <property type="entry name" value="Multidrug efflux transporter AcrB pore domain like"/>
    <property type="match status" value="1"/>
</dbReference>
<dbReference type="PANTHER" id="PTHR32063">
    <property type="match status" value="1"/>
</dbReference>
<dbReference type="NCBIfam" id="TIGR00915">
    <property type="entry name" value="2A0602"/>
    <property type="match status" value="1"/>
</dbReference>
<dbReference type="EMBL" id="QRGO01000001">
    <property type="protein sequence ID" value="RDV04786.1"/>
    <property type="molecule type" value="Genomic_DNA"/>
</dbReference>
<keyword evidence="3 9" id="KW-0813">Transport</keyword>
<dbReference type="GO" id="GO:0005886">
    <property type="term" value="C:plasma membrane"/>
    <property type="evidence" value="ECO:0007669"/>
    <property type="project" value="UniProtKB-SubCell"/>
</dbReference>
<dbReference type="Gene3D" id="3.30.2090.10">
    <property type="entry name" value="Multidrug efflux transporter AcrB TolC docking domain, DN and DC subdomains"/>
    <property type="match status" value="2"/>
</dbReference>
<feature type="transmembrane region" description="Helical" evidence="9">
    <location>
        <begin position="898"/>
        <end position="918"/>
    </location>
</feature>
<evidence type="ECO:0000256" key="8">
    <source>
        <dbReference type="ARBA" id="ARBA00023136"/>
    </source>
</evidence>
<dbReference type="GO" id="GO:0042910">
    <property type="term" value="F:xenobiotic transmembrane transporter activity"/>
    <property type="evidence" value="ECO:0007669"/>
    <property type="project" value="TreeGrafter"/>
</dbReference>
<gene>
    <name evidence="10" type="ORF">DXH78_09560</name>
</gene>
<feature type="transmembrane region" description="Helical" evidence="9">
    <location>
        <begin position="394"/>
        <end position="415"/>
    </location>
</feature>
<dbReference type="GO" id="GO:0009636">
    <property type="term" value="P:response to toxic substance"/>
    <property type="evidence" value="ECO:0007669"/>
    <property type="project" value="UniProtKB-ARBA"/>
</dbReference>
<evidence type="ECO:0000256" key="5">
    <source>
        <dbReference type="ARBA" id="ARBA00022519"/>
    </source>
</evidence>
<evidence type="ECO:0000313" key="11">
    <source>
        <dbReference type="Proteomes" id="UP000263993"/>
    </source>
</evidence>
<comment type="subcellular location">
    <subcellularLocation>
        <location evidence="1 9">Cell inner membrane</location>
        <topology evidence="1 9">Multi-pass membrane protein</topology>
    </subcellularLocation>
</comment>
<dbReference type="SUPFAM" id="SSF82714">
    <property type="entry name" value="Multidrug efflux transporter AcrB TolC docking domain, DN and DC subdomains"/>
    <property type="match status" value="2"/>
</dbReference>
<keyword evidence="4" id="KW-1003">Cell membrane</keyword>
<dbReference type="RefSeq" id="WP_115516811.1">
    <property type="nucleotide sequence ID" value="NZ_QRGO01000001.1"/>
</dbReference>
<reference evidence="11" key="1">
    <citation type="submission" date="2018-08" db="EMBL/GenBank/DDBJ databases">
        <authorList>
            <person name="Kim S.-J."/>
            <person name="Jung G.-Y."/>
        </authorList>
    </citation>
    <scope>NUCLEOTIDE SEQUENCE [LARGE SCALE GENOMIC DNA]</scope>
    <source>
        <strain evidence="11">GY_H</strain>
    </source>
</reference>
<dbReference type="FunFam" id="3.30.70.1430:FF:000001">
    <property type="entry name" value="Efflux pump membrane transporter"/>
    <property type="match status" value="1"/>
</dbReference>
<protein>
    <recommendedName>
        <fullName evidence="9">Efflux pump membrane transporter</fullName>
    </recommendedName>
</protein>
<keyword evidence="11" id="KW-1185">Reference proteome</keyword>
<accession>A0A371BB08</accession>
<dbReference type="Gene3D" id="1.20.1640.10">
    <property type="entry name" value="Multidrug efflux transporter AcrB transmembrane domain"/>
    <property type="match status" value="2"/>
</dbReference>
<dbReference type="PANTHER" id="PTHR32063:SF13">
    <property type="entry name" value="MULTIDRUG EFFLUX PUMP SUBUNIT ACRB-RELATED"/>
    <property type="match status" value="1"/>
</dbReference>
<keyword evidence="8 9" id="KW-0472">Membrane</keyword>
<feature type="transmembrane region" description="Helical" evidence="9">
    <location>
        <begin position="342"/>
        <end position="361"/>
    </location>
</feature>
<evidence type="ECO:0000256" key="9">
    <source>
        <dbReference type="RuleBase" id="RU364070"/>
    </source>
</evidence>
<dbReference type="OrthoDB" id="9807350at2"/>
<evidence type="ECO:0000256" key="3">
    <source>
        <dbReference type="ARBA" id="ARBA00022448"/>
    </source>
</evidence>
<feature type="transmembrane region" description="Helical" evidence="9">
    <location>
        <begin position="436"/>
        <end position="455"/>
    </location>
</feature>
<dbReference type="SUPFAM" id="SSF82866">
    <property type="entry name" value="Multidrug efflux transporter AcrB transmembrane domain"/>
    <property type="match status" value="2"/>
</dbReference>
<feature type="transmembrane region" description="Helical" evidence="9">
    <location>
        <begin position="924"/>
        <end position="945"/>
    </location>
</feature>
<dbReference type="InterPro" id="IPR004764">
    <property type="entry name" value="MdtF-like"/>
</dbReference>
<evidence type="ECO:0000256" key="6">
    <source>
        <dbReference type="ARBA" id="ARBA00022692"/>
    </source>
</evidence>
<dbReference type="Gene3D" id="3.30.70.1430">
    <property type="entry name" value="Multidrug efflux transporter AcrB pore domain"/>
    <property type="match status" value="2"/>
</dbReference>
<feature type="transmembrane region" description="Helical" evidence="9">
    <location>
        <begin position="12"/>
        <end position="33"/>
    </location>
</feature>
<dbReference type="GO" id="GO:0015562">
    <property type="term" value="F:efflux transmembrane transporter activity"/>
    <property type="evidence" value="ECO:0007669"/>
    <property type="project" value="InterPro"/>
</dbReference>
<evidence type="ECO:0000256" key="2">
    <source>
        <dbReference type="ARBA" id="ARBA00010942"/>
    </source>
</evidence>
<dbReference type="Gene3D" id="3.30.70.1440">
    <property type="entry name" value="Multidrug efflux transporter AcrB pore domain"/>
    <property type="match status" value="1"/>
</dbReference>
<feature type="transmembrane region" description="Helical" evidence="9">
    <location>
        <begin position="973"/>
        <end position="995"/>
    </location>
</feature>